<dbReference type="SUPFAM" id="SSF56112">
    <property type="entry name" value="Protein kinase-like (PK-like)"/>
    <property type="match status" value="1"/>
</dbReference>
<dbReference type="Gene3D" id="3.90.1200.10">
    <property type="match status" value="1"/>
</dbReference>
<dbReference type="InterPro" id="IPR002575">
    <property type="entry name" value="Aminoglycoside_PTrfase"/>
</dbReference>
<evidence type="ECO:0000313" key="3">
    <source>
        <dbReference type="Proteomes" id="UP001240984"/>
    </source>
</evidence>
<proteinExistence type="predicted"/>
<protein>
    <submittedName>
        <fullName evidence="2">Aminoglycoside phosphotransferase (APT) family kinase protein</fullName>
    </submittedName>
</protein>
<dbReference type="RefSeq" id="WP_306827378.1">
    <property type="nucleotide sequence ID" value="NZ_JAUSRA010000001.1"/>
</dbReference>
<evidence type="ECO:0000259" key="1">
    <source>
        <dbReference type="Pfam" id="PF01636"/>
    </source>
</evidence>
<evidence type="ECO:0000313" key="2">
    <source>
        <dbReference type="EMBL" id="MDP9792501.1"/>
    </source>
</evidence>
<organism evidence="2 3">
    <name type="scientific">Catenuloplanes nepalensis</name>
    <dbReference type="NCBI Taxonomy" id="587533"/>
    <lineage>
        <taxon>Bacteria</taxon>
        <taxon>Bacillati</taxon>
        <taxon>Actinomycetota</taxon>
        <taxon>Actinomycetes</taxon>
        <taxon>Micromonosporales</taxon>
        <taxon>Micromonosporaceae</taxon>
        <taxon>Catenuloplanes</taxon>
    </lineage>
</organism>
<reference evidence="2 3" key="1">
    <citation type="submission" date="2023-07" db="EMBL/GenBank/DDBJ databases">
        <title>Sequencing the genomes of 1000 actinobacteria strains.</title>
        <authorList>
            <person name="Klenk H.-P."/>
        </authorList>
    </citation>
    <scope>NUCLEOTIDE SEQUENCE [LARGE SCALE GENOMIC DNA]</scope>
    <source>
        <strain evidence="2 3">DSM 44710</strain>
    </source>
</reference>
<feature type="domain" description="Aminoglycoside phosphotransferase" evidence="1">
    <location>
        <begin position="39"/>
        <end position="262"/>
    </location>
</feature>
<keyword evidence="3" id="KW-1185">Reference proteome</keyword>
<dbReference type="EMBL" id="JAUSRA010000001">
    <property type="protein sequence ID" value="MDP9792501.1"/>
    <property type="molecule type" value="Genomic_DNA"/>
</dbReference>
<dbReference type="GO" id="GO:0016301">
    <property type="term" value="F:kinase activity"/>
    <property type="evidence" value="ECO:0007669"/>
    <property type="project" value="UniProtKB-KW"/>
</dbReference>
<keyword evidence="2" id="KW-0808">Transferase</keyword>
<accession>A0ABT9MN66</accession>
<dbReference type="Proteomes" id="UP001240984">
    <property type="component" value="Unassembled WGS sequence"/>
</dbReference>
<sequence length="312" mass="34698">MSTTLTAEVSDELTRGLNLVRRHAGLPDGEAHLMRFTINAVYRIGDSVVRLARGEAALRRAATVVAGTALLHQYHVPSIELDSYISQPIAVEDWVATVWRYQPHPPGRPEPVDLAAPLTALHAIIEFPTFLPRWSPVANARRRLARTLTLPAKELAATRIWSALQVGMPLDDLIAHLQARADDLERKLPATRWDLAPGVIHGDAHVGNLLADRLCDFDSLAIGPREWDLVPLAHGVTRFSDALALYEQFVAAYNYDLRTAQAWPLLREIRDLQLTTSVLDNLAGRPEVANTLARRLRTYLDGNASAAWARYR</sequence>
<dbReference type="Pfam" id="PF01636">
    <property type="entry name" value="APH"/>
    <property type="match status" value="1"/>
</dbReference>
<dbReference type="InterPro" id="IPR011009">
    <property type="entry name" value="Kinase-like_dom_sf"/>
</dbReference>
<keyword evidence="2" id="KW-0418">Kinase</keyword>
<gene>
    <name evidence="2" type="ORF">J2S43_001013</name>
</gene>
<comment type="caution">
    <text evidence="2">The sequence shown here is derived from an EMBL/GenBank/DDBJ whole genome shotgun (WGS) entry which is preliminary data.</text>
</comment>
<name>A0ABT9MN66_9ACTN</name>